<gene>
    <name evidence="3" type="ORF">HUG17_5565</name>
</gene>
<dbReference type="Proteomes" id="UP000828236">
    <property type="component" value="Unassembled WGS sequence"/>
</dbReference>
<feature type="region of interest" description="Disordered" evidence="1">
    <location>
        <begin position="1"/>
        <end position="71"/>
    </location>
</feature>
<feature type="compositionally biased region" description="Low complexity" evidence="1">
    <location>
        <begin position="47"/>
        <end position="68"/>
    </location>
</feature>
<dbReference type="InterPro" id="IPR000535">
    <property type="entry name" value="MSP_dom"/>
</dbReference>
<dbReference type="EMBL" id="SDOV01000004">
    <property type="protein sequence ID" value="KAH7642520.1"/>
    <property type="molecule type" value="Genomic_DNA"/>
</dbReference>
<sequence>MLPKQQQQQPNSNINQLSTPTTSSTNATRITKCSQLQIPGQESKRISPSPSSSSSFIITTTTTSSNTNDNYNNENQIIKTITTTKAGNLIDVKDFFDDNYNQDKLKCYTQIIDGHRWIRMKSFSTADIMTANSGGGGQIWDNNNFIINHHHHGPSSSSWCSSPPPLSSMINNNNNNNRKYLSDCNLIDYYRFINMNDKQCIKDYITYSCSTLAICGDTVNSSQLPSPQAQSFRQLNSSLIFSDLDLAKSMNRKVINDAIKRRLNEFIKVIGNQQTLTETELTNIDEISSDIIMKPIKMMSYDYPPEEYTTGDILINVVNYEQNEVKFTKKDKEKFVLNWLQTVEPTGIMEPN</sequence>
<evidence type="ECO:0000256" key="1">
    <source>
        <dbReference type="SAM" id="MobiDB-lite"/>
    </source>
</evidence>
<accession>A0A9D4SIJ6</accession>
<evidence type="ECO:0000259" key="2">
    <source>
        <dbReference type="PROSITE" id="PS50202"/>
    </source>
</evidence>
<feature type="compositionally biased region" description="Polar residues" evidence="1">
    <location>
        <begin position="10"/>
        <end position="40"/>
    </location>
</feature>
<reference evidence="3" key="1">
    <citation type="submission" date="2020-06" db="EMBL/GenBank/DDBJ databases">
        <authorList>
            <person name="Ji K."/>
            <person name="Li J."/>
        </authorList>
    </citation>
    <scope>NUCLEOTIDE SEQUENCE</scope>
    <source>
        <strain evidence="3">JKM2019</strain>
        <tissue evidence="3">Whole body</tissue>
    </source>
</reference>
<protein>
    <recommendedName>
        <fullName evidence="2">MSP domain-containing protein</fullName>
    </recommendedName>
</protein>
<organism evidence="3">
    <name type="scientific">Dermatophagoides farinae</name>
    <name type="common">American house dust mite</name>
    <dbReference type="NCBI Taxonomy" id="6954"/>
    <lineage>
        <taxon>Eukaryota</taxon>
        <taxon>Metazoa</taxon>
        <taxon>Ecdysozoa</taxon>
        <taxon>Arthropoda</taxon>
        <taxon>Chelicerata</taxon>
        <taxon>Arachnida</taxon>
        <taxon>Acari</taxon>
        <taxon>Acariformes</taxon>
        <taxon>Sarcoptiformes</taxon>
        <taxon>Astigmata</taxon>
        <taxon>Psoroptidia</taxon>
        <taxon>Analgoidea</taxon>
        <taxon>Pyroglyphidae</taxon>
        <taxon>Dermatophagoidinae</taxon>
        <taxon>Dermatophagoides</taxon>
    </lineage>
</organism>
<dbReference type="PROSITE" id="PS50202">
    <property type="entry name" value="MSP"/>
    <property type="match status" value="1"/>
</dbReference>
<reference evidence="3" key="2">
    <citation type="journal article" date="2021" name="World Allergy Organ. J.">
        <title>Chromosome-level assembly of Dermatophagoides farinae genome and transcriptome reveals two novel allergens Der f 37 and Der f 39.</title>
        <authorList>
            <person name="Chen J."/>
            <person name="Cai Z."/>
            <person name="Fan D."/>
            <person name="Hu J."/>
            <person name="Hou Y."/>
            <person name="He Y."/>
            <person name="Zhang Z."/>
            <person name="Zhao Z."/>
            <person name="Gao P."/>
            <person name="Hu W."/>
            <person name="Sun J."/>
            <person name="Li J."/>
            <person name="Ji K."/>
        </authorList>
    </citation>
    <scope>NUCLEOTIDE SEQUENCE</scope>
    <source>
        <strain evidence="3">JKM2019</strain>
    </source>
</reference>
<dbReference type="AlphaFoldDB" id="A0A9D4SIJ6"/>
<name>A0A9D4SIJ6_DERFA</name>
<feature type="domain" description="MSP" evidence="2">
    <location>
        <begin position="290"/>
        <end position="352"/>
    </location>
</feature>
<proteinExistence type="predicted"/>
<comment type="caution">
    <text evidence="3">The sequence shown here is derived from an EMBL/GenBank/DDBJ whole genome shotgun (WGS) entry which is preliminary data.</text>
</comment>
<evidence type="ECO:0000313" key="3">
    <source>
        <dbReference type="EMBL" id="KAH7642520.1"/>
    </source>
</evidence>